<organism evidence="2 3">
    <name type="scientific">Paenibacillus ferrarius</name>
    <dbReference type="NCBI Taxonomy" id="1469647"/>
    <lineage>
        <taxon>Bacteria</taxon>
        <taxon>Bacillati</taxon>
        <taxon>Bacillota</taxon>
        <taxon>Bacilli</taxon>
        <taxon>Bacillales</taxon>
        <taxon>Paenibacillaceae</taxon>
        <taxon>Paenibacillus</taxon>
    </lineage>
</organism>
<evidence type="ECO:0000313" key="3">
    <source>
        <dbReference type="Proteomes" id="UP000190626"/>
    </source>
</evidence>
<evidence type="ECO:0000313" key="2">
    <source>
        <dbReference type="EMBL" id="OPH57590.1"/>
    </source>
</evidence>
<dbReference type="EMBL" id="MBTG01000012">
    <property type="protein sequence ID" value="OPH57590.1"/>
    <property type="molecule type" value="Genomic_DNA"/>
</dbReference>
<proteinExistence type="predicted"/>
<keyword evidence="1" id="KW-0472">Membrane</keyword>
<dbReference type="RefSeq" id="WP_079412942.1">
    <property type="nucleotide sequence ID" value="NZ_MBTG01000012.1"/>
</dbReference>
<name>A0A1V4HK11_9BACL</name>
<keyword evidence="1" id="KW-0812">Transmembrane</keyword>
<keyword evidence="3" id="KW-1185">Reference proteome</keyword>
<feature type="transmembrane region" description="Helical" evidence="1">
    <location>
        <begin position="6"/>
        <end position="39"/>
    </location>
</feature>
<dbReference type="Proteomes" id="UP000190626">
    <property type="component" value="Unassembled WGS sequence"/>
</dbReference>
<evidence type="ECO:0000256" key="1">
    <source>
        <dbReference type="SAM" id="Phobius"/>
    </source>
</evidence>
<keyword evidence="1" id="KW-1133">Transmembrane helix</keyword>
<comment type="caution">
    <text evidence="2">The sequence shown here is derived from an EMBL/GenBank/DDBJ whole genome shotgun (WGS) entry which is preliminary data.</text>
</comment>
<protein>
    <submittedName>
        <fullName evidence="2">Uncharacterized protein</fullName>
    </submittedName>
</protein>
<dbReference type="AlphaFoldDB" id="A0A1V4HK11"/>
<gene>
    <name evidence="2" type="ORF">BC351_03445</name>
</gene>
<sequence>MRGIIIFIGIIILNLALFISTSIYGMVIVDFSFIITLLIVLYDDQKGILHKFNKRKESESFKSLIKQREQSEEQFDVKDLPSLKDIEDMNNQKD</sequence>
<reference evidence="3" key="1">
    <citation type="submission" date="2016-07" db="EMBL/GenBank/DDBJ databases">
        <authorList>
            <person name="Florea S."/>
            <person name="Webb J.S."/>
            <person name="Jaromczyk J."/>
            <person name="Schardl C.L."/>
        </authorList>
    </citation>
    <scope>NUCLEOTIDE SEQUENCE [LARGE SCALE GENOMIC DNA]</scope>
    <source>
        <strain evidence="3">CY1</strain>
    </source>
</reference>
<accession>A0A1V4HK11</accession>